<dbReference type="Pfam" id="PF07454">
    <property type="entry name" value="SpoIIP"/>
    <property type="match status" value="1"/>
</dbReference>
<proteinExistence type="predicted"/>
<evidence type="ECO:0000313" key="3">
    <source>
        <dbReference type="EMBL" id="QUL98870.1"/>
    </source>
</evidence>
<feature type="transmembrane region" description="Helical" evidence="2">
    <location>
        <begin position="318"/>
        <end position="336"/>
    </location>
</feature>
<dbReference type="InterPro" id="IPR010897">
    <property type="entry name" value="Spore_II_P"/>
</dbReference>
<dbReference type="NCBIfam" id="TIGR02867">
    <property type="entry name" value="spore_II_P"/>
    <property type="match status" value="1"/>
</dbReference>
<gene>
    <name evidence="3" type="ORF">IMF26_01985</name>
</gene>
<feature type="compositionally biased region" description="Gly residues" evidence="1">
    <location>
        <begin position="360"/>
        <end position="369"/>
    </location>
</feature>
<dbReference type="KEGG" id="fcz:IMF26_01985"/>
<feature type="region of interest" description="Disordered" evidence="1">
    <location>
        <begin position="360"/>
        <end position="382"/>
    </location>
</feature>
<keyword evidence="2" id="KW-0812">Transmembrane</keyword>
<keyword evidence="2" id="KW-1133">Transmembrane helix</keyword>
<accession>A0AAT9LCI2</accession>
<keyword evidence="2" id="KW-0472">Membrane</keyword>
<organism evidence="3">
    <name type="scientific">Candidatus Fermentithermobacillus carboniphilus</name>
    <dbReference type="NCBI Taxonomy" id="3085328"/>
    <lineage>
        <taxon>Bacteria</taxon>
        <taxon>Bacillati</taxon>
        <taxon>Bacillota</taxon>
        <taxon>Candidatus Fermentithermobacillia</taxon>
        <taxon>Candidatus Fermentithermobacillales</taxon>
        <taxon>Candidatus Fermentithermobacillaceae</taxon>
        <taxon>Candidatus Fermentithermobacillus</taxon>
    </lineage>
</organism>
<reference evidence="3" key="1">
    <citation type="submission" date="2020-10" db="EMBL/GenBank/DDBJ databases">
        <authorList>
            <person name="Kadnikov V."/>
            <person name="Beletsky A.V."/>
            <person name="Mardanov A.V."/>
            <person name="Karnachuk O.V."/>
            <person name="Ravin N.V."/>
        </authorList>
    </citation>
    <scope>NUCLEOTIDE SEQUENCE</scope>
    <source>
        <strain evidence="3">Bu02</strain>
    </source>
</reference>
<dbReference type="EMBL" id="CP062796">
    <property type="protein sequence ID" value="QUL98870.1"/>
    <property type="molecule type" value="Genomic_DNA"/>
</dbReference>
<dbReference type="AlphaFoldDB" id="A0AAT9LCI2"/>
<name>A0AAT9LCI2_9FIRM</name>
<feature type="transmembrane region" description="Helical" evidence="2">
    <location>
        <begin position="7"/>
        <end position="25"/>
    </location>
</feature>
<evidence type="ECO:0000256" key="1">
    <source>
        <dbReference type="SAM" id="MobiDB-lite"/>
    </source>
</evidence>
<sequence length="382" mass="41112">MQGNRRALGFFVIVLVFGFALGYYYQGYRLPRPTASTDLSGHVEREDGYYTVVDESGKTIFTTGHAISVGDEFISEDDTRYTITRISGDVATAKAMGKMEALPPLPSLGAATKGGTVAIYHTHSDESYIPTDGTDAIPAKGGVLRVGAAMADMLRRVGFKAVHDTTSHDPHDAQAYNRSRRTASRLLRSERPLALFDVHRDAGPAEPYLKEVDGREVARGMIVIGRQNPKMQSNLEFARRLKDAVNREYPGLIKGIFLGKADFNQDLFDRSLLLEVGTEKTTREAAEAGVALIARVVPGILGATGPGAIPENRGAGRAIGWFLGVVVAGIFVYLWVSTGSWEEMKAKILGWFGTGGVRIGRGRGGGSEPGGTSDNSGEDRSS</sequence>
<reference evidence="3" key="2">
    <citation type="journal article" date="2023" name="Biology">
        <title>Prokaryotic Life Associated with Coal-Fire Gas Vents Revealed by Metagenomics.</title>
        <authorList>
            <person name="Kadnikov V.V."/>
            <person name="Mardanov A.V."/>
            <person name="Beletsky A.V."/>
            <person name="Karnachuk O.V."/>
            <person name="Ravin N.V."/>
        </authorList>
    </citation>
    <scope>NUCLEOTIDE SEQUENCE</scope>
    <source>
        <strain evidence="3">Bu02</strain>
    </source>
</reference>
<protein>
    <submittedName>
        <fullName evidence="3">Stage II sporulation protein P</fullName>
    </submittedName>
</protein>
<evidence type="ECO:0000256" key="2">
    <source>
        <dbReference type="SAM" id="Phobius"/>
    </source>
</evidence>